<name>A0ABQ6BTE4_9NEIS</name>
<dbReference type="PANTHER" id="PTHR42872:SF6">
    <property type="entry name" value="PROTEIN-GLUTAMATE METHYLESTERASE_PROTEIN-GLUTAMINE GLUTAMINASE"/>
    <property type="match status" value="1"/>
</dbReference>
<reference evidence="7" key="1">
    <citation type="journal article" date="2019" name="Int. J. Syst. Evol. Microbiol.">
        <title>The Global Catalogue of Microorganisms (GCM) 10K type strain sequencing project: providing services to taxonomists for standard genome sequencing and annotation.</title>
        <authorList>
            <consortium name="The Broad Institute Genomics Platform"/>
            <consortium name="The Broad Institute Genome Sequencing Center for Infectious Disease"/>
            <person name="Wu L."/>
            <person name="Ma J."/>
        </authorList>
    </citation>
    <scope>NUCLEOTIDE SEQUENCE [LARGE SCALE GENOMIC DNA]</scope>
    <source>
        <strain evidence="7">NBRC 104970</strain>
    </source>
</reference>
<evidence type="ECO:0000256" key="2">
    <source>
        <dbReference type="ARBA" id="ARBA00039140"/>
    </source>
</evidence>
<evidence type="ECO:0000256" key="1">
    <source>
        <dbReference type="ARBA" id="ARBA00022801"/>
    </source>
</evidence>
<dbReference type="Proteomes" id="UP001156836">
    <property type="component" value="Unassembled WGS sequence"/>
</dbReference>
<dbReference type="EMBL" id="BSOZ01000040">
    <property type="protein sequence ID" value="GLS05273.1"/>
    <property type="molecule type" value="Genomic_DNA"/>
</dbReference>
<dbReference type="Gene3D" id="3.40.50.180">
    <property type="entry name" value="Methylesterase CheB, C-terminal domain"/>
    <property type="match status" value="1"/>
</dbReference>
<dbReference type="SUPFAM" id="SSF52738">
    <property type="entry name" value="Methylesterase CheB, C-terminal domain"/>
    <property type="match status" value="1"/>
</dbReference>
<dbReference type="CDD" id="cd16433">
    <property type="entry name" value="CheB"/>
    <property type="match status" value="1"/>
</dbReference>
<evidence type="ECO:0000313" key="7">
    <source>
        <dbReference type="Proteomes" id="UP001156836"/>
    </source>
</evidence>
<feature type="active site" evidence="4">
    <location>
        <position position="45"/>
    </location>
</feature>
<sequence length="198" mass="20724">MNAILDPHRVQALVIGGSAGGIEALLQLLPALPADCPIPVVVLVHLPDGHYSLLPDVFAPHVALPVKEADEKEALSPGTLYFAPPGYHLLIERNRTFSLSTEPPVHYSRPAIDVLFETAADAYGPTLAALLLTGANEDGAAGLAQVTRHGGTVLVQDPAEARIPTMPLAGLRATGGQAIVLPLASLALALRALRPEER</sequence>
<evidence type="ECO:0000259" key="5">
    <source>
        <dbReference type="PROSITE" id="PS50122"/>
    </source>
</evidence>
<protein>
    <recommendedName>
        <fullName evidence="2">protein-glutamate methylesterase</fullName>
        <ecNumber evidence="2">3.1.1.61</ecNumber>
    </recommendedName>
</protein>
<keyword evidence="1 4" id="KW-0378">Hydrolase</keyword>
<dbReference type="PANTHER" id="PTHR42872">
    <property type="entry name" value="PROTEIN-GLUTAMATE METHYLESTERASE/PROTEIN-GLUTAMINE GLUTAMINASE"/>
    <property type="match status" value="1"/>
</dbReference>
<dbReference type="RefSeq" id="WP_018747199.1">
    <property type="nucleotide sequence ID" value="NZ_BSOZ01000040.1"/>
</dbReference>
<evidence type="ECO:0000256" key="3">
    <source>
        <dbReference type="ARBA" id="ARBA00048267"/>
    </source>
</evidence>
<gene>
    <name evidence="6" type="ORF">GCM10007860_24230</name>
</gene>
<comment type="caution">
    <text evidence="6">The sequence shown here is derived from an EMBL/GenBank/DDBJ whole genome shotgun (WGS) entry which is preliminary data.</text>
</comment>
<comment type="catalytic activity">
    <reaction evidence="3">
        <text>[protein]-L-glutamate 5-O-methyl ester + H2O = L-glutamyl-[protein] + methanol + H(+)</text>
        <dbReference type="Rhea" id="RHEA:23236"/>
        <dbReference type="Rhea" id="RHEA-COMP:10208"/>
        <dbReference type="Rhea" id="RHEA-COMP:10311"/>
        <dbReference type="ChEBI" id="CHEBI:15377"/>
        <dbReference type="ChEBI" id="CHEBI:15378"/>
        <dbReference type="ChEBI" id="CHEBI:17790"/>
        <dbReference type="ChEBI" id="CHEBI:29973"/>
        <dbReference type="ChEBI" id="CHEBI:82795"/>
        <dbReference type="EC" id="3.1.1.61"/>
    </reaction>
</comment>
<feature type="domain" description="CheB-type methylesterase" evidence="5">
    <location>
        <begin position="7"/>
        <end position="180"/>
    </location>
</feature>
<dbReference type="InterPro" id="IPR000673">
    <property type="entry name" value="Sig_transdc_resp-reg_Me-estase"/>
</dbReference>
<dbReference type="Pfam" id="PF01339">
    <property type="entry name" value="CheB_methylest"/>
    <property type="match status" value="1"/>
</dbReference>
<dbReference type="PROSITE" id="PS50122">
    <property type="entry name" value="CHEB"/>
    <property type="match status" value="1"/>
</dbReference>
<keyword evidence="4" id="KW-0145">Chemotaxis</keyword>
<evidence type="ECO:0000256" key="4">
    <source>
        <dbReference type="PROSITE-ProRule" id="PRU00050"/>
    </source>
</evidence>
<organism evidence="6 7">
    <name type="scientific">Chitiniphilus shinanonensis</name>
    <dbReference type="NCBI Taxonomy" id="553088"/>
    <lineage>
        <taxon>Bacteria</taxon>
        <taxon>Pseudomonadati</taxon>
        <taxon>Pseudomonadota</taxon>
        <taxon>Betaproteobacteria</taxon>
        <taxon>Neisseriales</taxon>
        <taxon>Chitinibacteraceae</taxon>
        <taxon>Chitiniphilus</taxon>
    </lineage>
</organism>
<accession>A0ABQ6BTE4</accession>
<dbReference type="InterPro" id="IPR035909">
    <property type="entry name" value="CheB_C"/>
</dbReference>
<keyword evidence="7" id="KW-1185">Reference proteome</keyword>
<feature type="active site" evidence="4">
    <location>
        <position position="18"/>
    </location>
</feature>
<evidence type="ECO:0000313" key="6">
    <source>
        <dbReference type="EMBL" id="GLS05273.1"/>
    </source>
</evidence>
<proteinExistence type="predicted"/>
<dbReference type="EC" id="3.1.1.61" evidence="2"/>
<feature type="active site" evidence="4">
    <location>
        <position position="138"/>
    </location>
</feature>